<protein>
    <submittedName>
        <fullName evidence="1">Uncharacterized protein</fullName>
    </submittedName>
</protein>
<evidence type="ECO:0000313" key="2">
    <source>
        <dbReference type="Proteomes" id="UP000319578"/>
    </source>
</evidence>
<dbReference type="EMBL" id="BJON01000006">
    <property type="protein sequence ID" value="GED68011.1"/>
    <property type="molecule type" value="Genomic_DNA"/>
</dbReference>
<proteinExistence type="predicted"/>
<comment type="caution">
    <text evidence="1">The sequence shown here is derived from an EMBL/GenBank/DDBJ whole genome shotgun (WGS) entry which is preliminary data.</text>
</comment>
<dbReference type="Proteomes" id="UP000319578">
    <property type="component" value="Unassembled WGS sequence"/>
</dbReference>
<keyword evidence="2" id="KW-1185">Reference proteome</keyword>
<accession>A0ABQ0TJG6</accession>
<organism evidence="1 2">
    <name type="scientific">Brevibacillus reuszeri</name>
    <dbReference type="NCBI Taxonomy" id="54915"/>
    <lineage>
        <taxon>Bacteria</taxon>
        <taxon>Bacillati</taxon>
        <taxon>Bacillota</taxon>
        <taxon>Bacilli</taxon>
        <taxon>Bacillales</taxon>
        <taxon>Paenibacillaceae</taxon>
        <taxon>Brevibacillus</taxon>
    </lineage>
</organism>
<sequence>MFAMLTVTVDRSRGMNNVLRRKPEPRCNNSFTSLNRSEFITSNLKFGCSRGFEYGFADAASHLEHSIRRIDYNINFYFSDVLSDYGKWHILITSNDLIIINDG</sequence>
<reference evidence="1 2" key="1">
    <citation type="submission" date="2019-06" db="EMBL/GenBank/DDBJ databases">
        <title>Whole genome shotgun sequence of Brevibacillus reuszeri NBRC 15719.</title>
        <authorList>
            <person name="Hosoyama A."/>
            <person name="Uohara A."/>
            <person name="Ohji S."/>
            <person name="Ichikawa N."/>
        </authorList>
    </citation>
    <scope>NUCLEOTIDE SEQUENCE [LARGE SCALE GENOMIC DNA]</scope>
    <source>
        <strain evidence="1 2">NBRC 15719</strain>
    </source>
</reference>
<name>A0ABQ0TJG6_9BACL</name>
<gene>
    <name evidence="1" type="ORF">BRE01_17130</name>
</gene>
<evidence type="ECO:0000313" key="1">
    <source>
        <dbReference type="EMBL" id="GED68011.1"/>
    </source>
</evidence>